<organism evidence="1 2">
    <name type="scientific">Lacrimispora amygdalina</name>
    <dbReference type="NCBI Taxonomy" id="253257"/>
    <lineage>
        <taxon>Bacteria</taxon>
        <taxon>Bacillati</taxon>
        <taxon>Bacillota</taxon>
        <taxon>Clostridia</taxon>
        <taxon>Lachnospirales</taxon>
        <taxon>Lachnospiraceae</taxon>
        <taxon>Lacrimispora</taxon>
    </lineage>
</organism>
<keyword evidence="2" id="KW-1185">Reference proteome</keyword>
<gene>
    <name evidence="1" type="ORF">LAD12857_19720</name>
</gene>
<proteinExistence type="predicted"/>
<protein>
    <submittedName>
        <fullName evidence="1">Uncharacterized protein</fullName>
    </submittedName>
</protein>
<dbReference type="RefSeq" id="WP_346065172.1">
    <property type="nucleotide sequence ID" value="NZ_BRPJ01000033.1"/>
</dbReference>
<comment type="caution">
    <text evidence="1">The sequence shown here is derived from an EMBL/GenBank/DDBJ whole genome shotgun (WGS) entry which is preliminary data.</text>
</comment>
<evidence type="ECO:0000313" key="2">
    <source>
        <dbReference type="Proteomes" id="UP001419084"/>
    </source>
</evidence>
<sequence>MNSKSEVYPVIFIDLKKNRIRIYKRTLHLLGDPAYIQFLVNPASQTIVVRCTNGQDNLSHRIYWERLIQHKCCELYSRDFLRTLRSTSQNWGENQTYRIYGTLVKPYKLAQFSMKNSIPINQNQEGEADND</sequence>
<reference evidence="1 2" key="1">
    <citation type="journal article" date="2024" name="Int. J. Syst. Evol. Microbiol.">
        <title>Lacrimispora brassicae sp. nov. isolated from fermented cabbage, and proposal of Clostridium indicum Gundawar et al. 2019 and Clostridium methoxybenzovorans Mechichi et al. 1999 as heterotypic synonyms of Lacrimispora amygdalina (Parshina et al. 2003) Haas and Blanchard 2020 and Lacrimispora indolis (McClung and McCoy 1957) Haas and Blanchard 2020, respectively.</title>
        <authorList>
            <person name="Kobayashi H."/>
            <person name="Tanizawa Y."/>
            <person name="Sakamoto M."/>
            <person name="Ohkuma M."/>
            <person name="Tohno M."/>
        </authorList>
    </citation>
    <scope>NUCLEOTIDE SEQUENCE [LARGE SCALE GENOMIC DNA]</scope>
    <source>
        <strain evidence="1 2">DSM 12857</strain>
    </source>
</reference>
<dbReference type="Proteomes" id="UP001419084">
    <property type="component" value="Unassembled WGS sequence"/>
</dbReference>
<name>A0ABQ5M625_9FIRM</name>
<evidence type="ECO:0000313" key="1">
    <source>
        <dbReference type="EMBL" id="GLB30049.1"/>
    </source>
</evidence>
<dbReference type="EMBL" id="BRPJ01000033">
    <property type="protein sequence ID" value="GLB30049.1"/>
    <property type="molecule type" value="Genomic_DNA"/>
</dbReference>
<accession>A0ABQ5M625</accession>